<evidence type="ECO:0000313" key="7">
    <source>
        <dbReference type="EMBL" id="BBH50599.1"/>
    </source>
</evidence>
<evidence type="ECO:0000313" key="8">
    <source>
        <dbReference type="Proteomes" id="UP000273154"/>
    </source>
</evidence>
<evidence type="ECO:0000256" key="5">
    <source>
        <dbReference type="ARBA" id="ARBA00023014"/>
    </source>
</evidence>
<keyword evidence="8" id="KW-1185">Reference proteome</keyword>
<dbReference type="GO" id="GO:0016491">
    <property type="term" value="F:oxidoreductase activity"/>
    <property type="evidence" value="ECO:0007669"/>
    <property type="project" value="UniProtKB-KW"/>
</dbReference>
<keyword evidence="5" id="KW-0411">Iron-sulfur</keyword>
<evidence type="ECO:0000256" key="3">
    <source>
        <dbReference type="ARBA" id="ARBA00023002"/>
    </source>
</evidence>
<dbReference type="InterPro" id="IPR001041">
    <property type="entry name" value="2Fe-2S_ferredoxin-type"/>
</dbReference>
<evidence type="ECO:0000256" key="2">
    <source>
        <dbReference type="ARBA" id="ARBA00022723"/>
    </source>
</evidence>
<dbReference type="OrthoDB" id="3530637at2"/>
<name>A0A3G9K8P3_9ACTN</name>
<dbReference type="InterPro" id="IPR012675">
    <property type="entry name" value="Beta-grasp_dom_sf"/>
</dbReference>
<dbReference type="CDD" id="cd00207">
    <property type="entry name" value="fer2"/>
    <property type="match status" value="1"/>
</dbReference>
<dbReference type="InterPro" id="IPR036884">
    <property type="entry name" value="2Fe-2S-bd_dom_sf"/>
</dbReference>
<dbReference type="SUPFAM" id="SSF54292">
    <property type="entry name" value="2Fe-2S ferredoxin-like"/>
    <property type="match status" value="1"/>
</dbReference>
<dbReference type="GO" id="GO:0046872">
    <property type="term" value="F:metal ion binding"/>
    <property type="evidence" value="ECO:0007669"/>
    <property type="project" value="UniProtKB-KW"/>
</dbReference>
<dbReference type="AlphaFoldDB" id="A0A3G9K8P3"/>
<proteinExistence type="predicted"/>
<evidence type="ECO:0000259" key="6">
    <source>
        <dbReference type="PROSITE" id="PS51085"/>
    </source>
</evidence>
<keyword evidence="2" id="KW-0479">Metal-binding</keyword>
<dbReference type="PROSITE" id="PS51085">
    <property type="entry name" value="2FE2S_FER_2"/>
    <property type="match status" value="1"/>
</dbReference>
<sequence>MLVSFFINDEYVSADVRPDMRLLDFLRTRGLKSVKCGCETTNCGLCTVWLDGTPVLSCAELMCRMNGRYVTTLEGLVDESAEFARCMAEEGAEQCGFCSPGLIMNVLALKRDCPDASDEQIRRALSGNLCRCTGYASQMRAVRRFLGRETVAAGTVAQAAVASVPAPGDALLDAAPITEEA</sequence>
<dbReference type="PANTHER" id="PTHR44379:SF5">
    <property type="entry name" value="OXIDOREDUCTASE WITH IRON-SULFUR SUBUNIT"/>
    <property type="match status" value="1"/>
</dbReference>
<evidence type="ECO:0000256" key="1">
    <source>
        <dbReference type="ARBA" id="ARBA00022714"/>
    </source>
</evidence>
<evidence type="ECO:0000256" key="4">
    <source>
        <dbReference type="ARBA" id="ARBA00023004"/>
    </source>
</evidence>
<dbReference type="InterPro" id="IPR036010">
    <property type="entry name" value="2Fe-2S_ferredoxin-like_sf"/>
</dbReference>
<feature type="domain" description="2Fe-2S ferredoxin-type" evidence="6">
    <location>
        <begin position="1"/>
        <end position="76"/>
    </location>
</feature>
<keyword evidence="3" id="KW-0560">Oxidoreductase</keyword>
<dbReference type="KEGG" id="pcat:Pcatena_11860"/>
<dbReference type="Proteomes" id="UP000273154">
    <property type="component" value="Chromosome"/>
</dbReference>
<dbReference type="Pfam" id="PF01799">
    <property type="entry name" value="Fer2_2"/>
    <property type="match status" value="1"/>
</dbReference>
<dbReference type="GO" id="GO:0051537">
    <property type="term" value="F:2 iron, 2 sulfur cluster binding"/>
    <property type="evidence" value="ECO:0007669"/>
    <property type="project" value="UniProtKB-KW"/>
</dbReference>
<dbReference type="GeneID" id="88849323"/>
<dbReference type="InterPro" id="IPR002888">
    <property type="entry name" value="2Fe-2S-bd"/>
</dbReference>
<dbReference type="RefSeq" id="WP_126422552.1">
    <property type="nucleotide sequence ID" value="NZ_AP019367.1"/>
</dbReference>
<dbReference type="Gene3D" id="3.10.20.30">
    <property type="match status" value="1"/>
</dbReference>
<dbReference type="Gene3D" id="1.10.150.120">
    <property type="entry name" value="[2Fe-2S]-binding domain"/>
    <property type="match status" value="1"/>
</dbReference>
<dbReference type="SUPFAM" id="SSF47741">
    <property type="entry name" value="CO dehydrogenase ISP C-domain like"/>
    <property type="match status" value="1"/>
</dbReference>
<dbReference type="PANTHER" id="PTHR44379">
    <property type="entry name" value="OXIDOREDUCTASE WITH IRON-SULFUR SUBUNIT"/>
    <property type="match status" value="1"/>
</dbReference>
<dbReference type="EMBL" id="AP019367">
    <property type="protein sequence ID" value="BBH50599.1"/>
    <property type="molecule type" value="Genomic_DNA"/>
</dbReference>
<reference evidence="8" key="1">
    <citation type="submission" date="2018-11" db="EMBL/GenBank/DDBJ databases">
        <title>Comparative genomics of Parolsenella catena and Libanicoccus massiliensis: Reclassification of Libanicoccus massiliensis as Parolsenella massiliensis comb. nov.</title>
        <authorList>
            <person name="Sakamoto M."/>
            <person name="Ikeyama N."/>
            <person name="Murakami T."/>
            <person name="Mori H."/>
            <person name="Yuki M."/>
            <person name="Ohkuma M."/>
        </authorList>
    </citation>
    <scope>NUCLEOTIDE SEQUENCE [LARGE SCALE GENOMIC DNA]</scope>
    <source>
        <strain evidence="8">JCM 31932</strain>
    </source>
</reference>
<organism evidence="7 8">
    <name type="scientific">Parolsenella catena</name>
    <dbReference type="NCBI Taxonomy" id="2003188"/>
    <lineage>
        <taxon>Bacteria</taxon>
        <taxon>Bacillati</taxon>
        <taxon>Actinomycetota</taxon>
        <taxon>Coriobacteriia</taxon>
        <taxon>Coriobacteriales</taxon>
        <taxon>Atopobiaceae</taxon>
        <taxon>Parolsenella</taxon>
    </lineage>
</organism>
<protein>
    <submittedName>
        <fullName evidence="7">(2Fe-2S)-binding protein</fullName>
    </submittedName>
</protein>
<keyword evidence="4" id="KW-0408">Iron</keyword>
<keyword evidence="1" id="KW-0001">2Fe-2S</keyword>
<gene>
    <name evidence="7" type="primary">xdhC1</name>
    <name evidence="7" type="ORF">Pcatena_11860</name>
</gene>
<dbReference type="InterPro" id="IPR051452">
    <property type="entry name" value="Diverse_Oxidoreductases"/>
</dbReference>
<dbReference type="Pfam" id="PF00111">
    <property type="entry name" value="Fer2"/>
    <property type="match status" value="1"/>
</dbReference>
<accession>A0A3G9K8P3</accession>